<evidence type="ECO:0000313" key="3">
    <source>
        <dbReference type="RefSeq" id="XP_015175715.1"/>
    </source>
</evidence>
<dbReference type="PANTHER" id="PTHR14787:SF1">
    <property type="entry name" value="ATPASE PAAT"/>
    <property type="match status" value="1"/>
</dbReference>
<gene>
    <name evidence="2 3 4 5 6" type="primary">LOC107066021</name>
</gene>
<dbReference type="GeneID" id="107066021"/>
<evidence type="ECO:0000313" key="1">
    <source>
        <dbReference type="Proteomes" id="UP000694924"/>
    </source>
</evidence>
<dbReference type="PANTHER" id="PTHR14787">
    <property type="entry name" value="C10ORF188 FAMILY MEMBER"/>
    <property type="match status" value="1"/>
</dbReference>
<dbReference type="RefSeq" id="XP_015175715.1">
    <property type="nucleotide sequence ID" value="XM_015320229.1"/>
</dbReference>
<keyword evidence="1" id="KW-1185">Reference proteome</keyword>
<evidence type="ECO:0000313" key="6">
    <source>
        <dbReference type="RefSeq" id="XP_015175718.1"/>
    </source>
</evidence>
<dbReference type="RefSeq" id="XP_015175717.1">
    <property type="nucleotide sequence ID" value="XM_015320231.1"/>
</dbReference>
<dbReference type="RefSeq" id="XP_015175718.1">
    <property type="nucleotide sequence ID" value="XM_015320232.1"/>
</dbReference>
<dbReference type="InterPro" id="IPR028043">
    <property type="entry name" value="PAAT-like"/>
</dbReference>
<protein>
    <submittedName>
        <fullName evidence="2 3">Uncharacterized protein LOC107066021</fullName>
    </submittedName>
</protein>
<reference evidence="2 3" key="1">
    <citation type="submission" date="2025-05" db="UniProtKB">
        <authorList>
            <consortium name="RefSeq"/>
        </authorList>
    </citation>
    <scope>IDENTIFICATION</scope>
    <source>
        <tissue evidence="2 3">Whole body</tissue>
    </source>
</reference>
<sequence length="302" mass="35047">MEETIKENCNTLTMTKDFIKVSSNWMIDRNKNYVDTITTIPLLLAPESIDLDDIISLDTCIYLRSEEKVTEPCTLDIKITNNQKISRIIVLSEAYVLEFFKQYGEYATTVFAEFVDEFKGSNIYLAELNFKHPTTEASIKFTKIKNTEPILWIFGIKLVLTESTEENESEILDYTITNFLNNLNGSVQQKAAIANIMLESVKQDKNTINDEILPLRNLMTIISNNSKVQNNHKNKIEESKKADLNSKDDCTKNIEITDNIETYINNKFHEMEERTMRRLNEIEHNINEKLNVILEKLEIKLK</sequence>
<name>A0ABM1I677_POLDO</name>
<proteinExistence type="predicted"/>
<dbReference type="RefSeq" id="XP_015175714.1">
    <property type="nucleotide sequence ID" value="XM_015320228.1"/>
</dbReference>
<evidence type="ECO:0000313" key="4">
    <source>
        <dbReference type="RefSeq" id="XP_015175716.1"/>
    </source>
</evidence>
<evidence type="ECO:0000313" key="2">
    <source>
        <dbReference type="RefSeq" id="XP_015175714.1"/>
    </source>
</evidence>
<dbReference type="Proteomes" id="UP000694924">
    <property type="component" value="Unplaced"/>
</dbReference>
<dbReference type="Pfam" id="PF14958">
    <property type="entry name" value="PAAT-like"/>
    <property type="match status" value="1"/>
</dbReference>
<evidence type="ECO:0000313" key="5">
    <source>
        <dbReference type="RefSeq" id="XP_015175717.1"/>
    </source>
</evidence>
<accession>A0ABM1I677</accession>
<dbReference type="RefSeq" id="XP_015175716.1">
    <property type="nucleotide sequence ID" value="XM_015320230.1"/>
</dbReference>
<organism evidence="1 2">
    <name type="scientific">Polistes dominula</name>
    <name type="common">European paper wasp</name>
    <name type="synonym">Vespa dominula</name>
    <dbReference type="NCBI Taxonomy" id="743375"/>
    <lineage>
        <taxon>Eukaryota</taxon>
        <taxon>Metazoa</taxon>
        <taxon>Ecdysozoa</taxon>
        <taxon>Arthropoda</taxon>
        <taxon>Hexapoda</taxon>
        <taxon>Insecta</taxon>
        <taxon>Pterygota</taxon>
        <taxon>Neoptera</taxon>
        <taxon>Endopterygota</taxon>
        <taxon>Hymenoptera</taxon>
        <taxon>Apocrita</taxon>
        <taxon>Aculeata</taxon>
        <taxon>Vespoidea</taxon>
        <taxon>Vespidae</taxon>
        <taxon>Polistinae</taxon>
        <taxon>Polistini</taxon>
        <taxon>Polistes</taxon>
    </lineage>
</organism>